<dbReference type="InterPro" id="IPR036259">
    <property type="entry name" value="MFS_trans_sf"/>
</dbReference>
<evidence type="ECO:0000313" key="11">
    <source>
        <dbReference type="Proteomes" id="UP000007797"/>
    </source>
</evidence>
<evidence type="ECO:0000256" key="7">
    <source>
        <dbReference type="SAM" id="MobiDB-lite"/>
    </source>
</evidence>
<keyword evidence="5 8" id="KW-1133">Transmembrane helix</keyword>
<dbReference type="Gene3D" id="1.20.1250.20">
    <property type="entry name" value="MFS general substrate transporter like domains"/>
    <property type="match status" value="1"/>
</dbReference>
<keyword evidence="3" id="KW-0813">Transport</keyword>
<dbReference type="Proteomes" id="UP000007797">
    <property type="component" value="Unassembled WGS sequence"/>
</dbReference>
<dbReference type="RefSeq" id="XP_004352142.1">
    <property type="nucleotide sequence ID" value="XM_004352090.1"/>
</dbReference>
<feature type="region of interest" description="Disordered" evidence="7">
    <location>
        <begin position="658"/>
        <end position="691"/>
    </location>
</feature>
<dbReference type="GO" id="GO:0016020">
    <property type="term" value="C:membrane"/>
    <property type="evidence" value="ECO:0007669"/>
    <property type="project" value="UniProtKB-SubCell"/>
</dbReference>
<dbReference type="KEGG" id="dfa:DFA_09486"/>
<evidence type="ECO:0000256" key="8">
    <source>
        <dbReference type="SAM" id="Phobius"/>
    </source>
</evidence>
<feature type="compositionally biased region" description="Low complexity" evidence="7">
    <location>
        <begin position="63"/>
        <end position="72"/>
    </location>
</feature>
<feature type="transmembrane region" description="Helical" evidence="8">
    <location>
        <begin position="364"/>
        <end position="386"/>
    </location>
</feature>
<dbReference type="NCBIfam" id="TIGR00879">
    <property type="entry name" value="SP"/>
    <property type="match status" value="1"/>
</dbReference>
<dbReference type="EMBL" id="GL883025">
    <property type="protein sequence ID" value="EGG15817.1"/>
    <property type="molecule type" value="Genomic_DNA"/>
</dbReference>
<dbReference type="SUPFAM" id="SSF103473">
    <property type="entry name" value="MFS general substrate transporter"/>
    <property type="match status" value="1"/>
</dbReference>
<evidence type="ECO:0000256" key="4">
    <source>
        <dbReference type="ARBA" id="ARBA00022692"/>
    </source>
</evidence>
<dbReference type="GO" id="GO:0022857">
    <property type="term" value="F:transmembrane transporter activity"/>
    <property type="evidence" value="ECO:0007669"/>
    <property type="project" value="InterPro"/>
</dbReference>
<comment type="subcellular location">
    <subcellularLocation>
        <location evidence="1">Membrane</location>
        <topology evidence="1">Multi-pass membrane protein</topology>
    </subcellularLocation>
</comment>
<feature type="compositionally biased region" description="Basic and acidic residues" evidence="7">
    <location>
        <begin position="21"/>
        <end position="31"/>
    </location>
</feature>
<feature type="transmembrane region" description="Helical" evidence="8">
    <location>
        <begin position="279"/>
        <end position="299"/>
    </location>
</feature>
<dbReference type="PROSITE" id="PS00217">
    <property type="entry name" value="SUGAR_TRANSPORT_2"/>
    <property type="match status" value="1"/>
</dbReference>
<dbReference type="Pfam" id="PF00083">
    <property type="entry name" value="Sugar_tr"/>
    <property type="match status" value="1"/>
</dbReference>
<dbReference type="InterPro" id="IPR020846">
    <property type="entry name" value="MFS_dom"/>
</dbReference>
<sequence length="691" mass="76414">MVLFNHINQIQQQQYLQDQQQQKEDQDRSMDFESNSESSFPDDGSSSSSPSSSSSMDDESSHSSDTQSSYDDIPLPNGAEIPSSTIIQDHTNSNSDGINNYLDDMDIEKMRSKTLNTVPSSLFSPPLFGQSASLSSISYNYHNYQQQQLQNTLNRENNNKDNNNNGSGNCKHIPFKDFNIHHQQDSINSLPPLSSKGGGKHPHLSSVLVINVLICLLSMFEVGYVTSVISPTIPLISTIYQFNPIQFSTSVSIILIGGVFGSLASSLVVDRYGRRDSTLFMNLIFIVGAILCATTHGYAQLMIGRLISGLSCGAVLAIVPSYICEIAPPTIRGFLGSMKYFIIIIGMTVALLVGYGLVESESGWRLAFALAVIPPVIQLLCMYWFVESPRHLVHRGQVGRASDILLSLYPYLTRPAVEIEVEKIKDSMNEQLDLSHWKSIFNKQVNIYTLKYKKIFAIGFGISMLQSLSGINLLVYYITTILQDIGFSYRQSILVSALVGLPQLLAILLSAVLIDRYGRKNVLLVSLYGMTIGMAIIGYAFIGVNDEPEIHDDQVERLIPISKEWLAVGAIVFTKIAFSLGLGPIPTIITSEMFPSCVRGTAMAISGSLLWITNFLVSIVGVSLTGLLLLSLFLPFDTQKQTLEDLYRRLILRSTNLTSQSPCSSTPHIPNPPNHHHHHHHHHEPCPKLAI</sequence>
<feature type="transmembrane region" description="Helical" evidence="8">
    <location>
        <begin position="340"/>
        <end position="358"/>
    </location>
</feature>
<feature type="domain" description="Major facilitator superfamily (MFS) profile" evidence="9">
    <location>
        <begin position="211"/>
        <end position="656"/>
    </location>
</feature>
<evidence type="ECO:0000256" key="5">
    <source>
        <dbReference type="ARBA" id="ARBA00022989"/>
    </source>
</evidence>
<organism evidence="10 11">
    <name type="scientific">Cavenderia fasciculata</name>
    <name type="common">Slime mold</name>
    <name type="synonym">Dictyostelium fasciculatum</name>
    <dbReference type="NCBI Taxonomy" id="261658"/>
    <lineage>
        <taxon>Eukaryota</taxon>
        <taxon>Amoebozoa</taxon>
        <taxon>Evosea</taxon>
        <taxon>Eumycetozoa</taxon>
        <taxon>Dictyostelia</taxon>
        <taxon>Acytosteliales</taxon>
        <taxon>Cavenderiaceae</taxon>
        <taxon>Cavenderia</taxon>
    </lineage>
</organism>
<evidence type="ECO:0000256" key="2">
    <source>
        <dbReference type="ARBA" id="ARBA00010992"/>
    </source>
</evidence>
<dbReference type="InterPro" id="IPR050814">
    <property type="entry name" value="Myo-inositol_Transporter"/>
</dbReference>
<dbReference type="AlphaFoldDB" id="F4Q7R7"/>
<evidence type="ECO:0000259" key="9">
    <source>
        <dbReference type="PROSITE" id="PS50850"/>
    </source>
</evidence>
<proteinExistence type="inferred from homology"/>
<dbReference type="InterPro" id="IPR005828">
    <property type="entry name" value="MFS_sugar_transport-like"/>
</dbReference>
<feature type="transmembrane region" description="Helical" evidence="8">
    <location>
        <begin position="565"/>
        <end position="589"/>
    </location>
</feature>
<name>F4Q7R7_CACFS</name>
<dbReference type="InterPro" id="IPR005829">
    <property type="entry name" value="Sugar_transporter_CS"/>
</dbReference>
<accession>F4Q7R7</accession>
<feature type="compositionally biased region" description="Low complexity" evidence="7">
    <location>
        <begin position="35"/>
        <end position="55"/>
    </location>
</feature>
<gene>
    <name evidence="10" type="ORF">DFA_09486</name>
</gene>
<comment type="similarity">
    <text evidence="2">Belongs to the major facilitator superfamily. Sugar transporter (TC 2.A.1.1) family.</text>
</comment>
<evidence type="ECO:0000256" key="6">
    <source>
        <dbReference type="ARBA" id="ARBA00023136"/>
    </source>
</evidence>
<feature type="transmembrane region" description="Helical" evidence="8">
    <location>
        <begin position="245"/>
        <end position="267"/>
    </location>
</feature>
<feature type="compositionally biased region" description="Polar residues" evidence="7">
    <location>
        <begin position="82"/>
        <end position="98"/>
    </location>
</feature>
<feature type="transmembrane region" description="Helical" evidence="8">
    <location>
        <begin position="521"/>
        <end position="542"/>
    </location>
</feature>
<feature type="region of interest" description="Disordered" evidence="7">
    <location>
        <begin position="1"/>
        <end position="99"/>
    </location>
</feature>
<dbReference type="PANTHER" id="PTHR48020:SF12">
    <property type="entry name" value="PROTON MYO-INOSITOL COTRANSPORTER"/>
    <property type="match status" value="1"/>
</dbReference>
<feature type="transmembrane region" description="Helical" evidence="8">
    <location>
        <begin position="455"/>
        <end position="478"/>
    </location>
</feature>
<keyword evidence="11" id="KW-1185">Reference proteome</keyword>
<feature type="transmembrane region" description="Helical" evidence="8">
    <location>
        <begin position="609"/>
        <end position="634"/>
    </location>
</feature>
<dbReference type="InterPro" id="IPR003663">
    <property type="entry name" value="Sugar/inositol_transpt"/>
</dbReference>
<feature type="transmembrane region" description="Helical" evidence="8">
    <location>
        <begin position="493"/>
        <end position="514"/>
    </location>
</feature>
<dbReference type="OrthoDB" id="6612291at2759"/>
<evidence type="ECO:0000313" key="10">
    <source>
        <dbReference type="EMBL" id="EGG15817.1"/>
    </source>
</evidence>
<dbReference type="PROSITE" id="PS00216">
    <property type="entry name" value="SUGAR_TRANSPORT_1"/>
    <property type="match status" value="1"/>
</dbReference>
<reference evidence="11" key="1">
    <citation type="journal article" date="2011" name="Genome Res.">
        <title>Phylogeny-wide analysis of social amoeba genomes highlights ancient origins for complex intercellular communication.</title>
        <authorList>
            <person name="Heidel A.J."/>
            <person name="Lawal H.M."/>
            <person name="Felder M."/>
            <person name="Schilde C."/>
            <person name="Helps N.R."/>
            <person name="Tunggal B."/>
            <person name="Rivero F."/>
            <person name="John U."/>
            <person name="Schleicher M."/>
            <person name="Eichinger L."/>
            <person name="Platzer M."/>
            <person name="Noegel A.A."/>
            <person name="Schaap P."/>
            <person name="Gloeckner G."/>
        </authorList>
    </citation>
    <scope>NUCLEOTIDE SEQUENCE [LARGE SCALE GENOMIC DNA]</scope>
    <source>
        <strain evidence="11">SH3</strain>
    </source>
</reference>
<evidence type="ECO:0000256" key="1">
    <source>
        <dbReference type="ARBA" id="ARBA00004141"/>
    </source>
</evidence>
<dbReference type="PROSITE" id="PS50850">
    <property type="entry name" value="MFS"/>
    <property type="match status" value="1"/>
</dbReference>
<protein>
    <recommendedName>
        <fullName evidence="9">Major facilitator superfamily (MFS) profile domain-containing protein</fullName>
    </recommendedName>
</protein>
<keyword evidence="4 8" id="KW-0812">Transmembrane</keyword>
<feature type="compositionally biased region" description="Basic residues" evidence="7">
    <location>
        <begin position="674"/>
        <end position="683"/>
    </location>
</feature>
<feature type="transmembrane region" description="Helical" evidence="8">
    <location>
        <begin position="204"/>
        <end position="225"/>
    </location>
</feature>
<feature type="transmembrane region" description="Helical" evidence="8">
    <location>
        <begin position="305"/>
        <end position="328"/>
    </location>
</feature>
<dbReference type="PANTHER" id="PTHR48020">
    <property type="entry name" value="PROTON MYO-INOSITOL COTRANSPORTER"/>
    <property type="match status" value="1"/>
</dbReference>
<dbReference type="GeneID" id="14867984"/>
<feature type="compositionally biased region" description="Low complexity" evidence="7">
    <location>
        <begin position="9"/>
        <end position="20"/>
    </location>
</feature>
<evidence type="ECO:0000256" key="3">
    <source>
        <dbReference type="ARBA" id="ARBA00022448"/>
    </source>
</evidence>
<dbReference type="PRINTS" id="PR00171">
    <property type="entry name" value="SUGRTRNSPORT"/>
</dbReference>
<keyword evidence="6 8" id="KW-0472">Membrane</keyword>